<dbReference type="PROSITE" id="PS50135">
    <property type="entry name" value="ZF_ZZ_2"/>
    <property type="match status" value="1"/>
</dbReference>
<dbReference type="PROSITE" id="PS01357">
    <property type="entry name" value="ZF_ZZ_1"/>
    <property type="match status" value="1"/>
</dbReference>
<evidence type="ECO:0000256" key="5">
    <source>
        <dbReference type="ARBA" id="ARBA00022737"/>
    </source>
</evidence>
<dbReference type="Gene3D" id="3.30.40.10">
    <property type="entry name" value="Zinc/RING finger domain, C3HC4 (zinc finger)"/>
    <property type="match status" value="1"/>
</dbReference>
<keyword evidence="3" id="KW-0808">Transferase</keyword>
<evidence type="ECO:0000256" key="4">
    <source>
        <dbReference type="ARBA" id="ARBA00022723"/>
    </source>
</evidence>
<dbReference type="InterPro" id="IPR000433">
    <property type="entry name" value="Znf_ZZ"/>
</dbReference>
<dbReference type="Gene3D" id="3.30.60.90">
    <property type="match status" value="1"/>
</dbReference>
<dbReference type="EMBL" id="KV745103">
    <property type="protein sequence ID" value="OCK77743.1"/>
    <property type="molecule type" value="Genomic_DNA"/>
</dbReference>
<dbReference type="CDD" id="cd20336">
    <property type="entry name" value="Rcat_RBR"/>
    <property type="match status" value="1"/>
</dbReference>
<feature type="domain" description="RING-type" evidence="12">
    <location>
        <begin position="95"/>
        <end position="351"/>
    </location>
</feature>
<keyword evidence="14" id="KW-1185">Reference proteome</keyword>
<evidence type="ECO:0000256" key="8">
    <source>
        <dbReference type="ARBA" id="ARBA00022833"/>
    </source>
</evidence>
<evidence type="ECO:0000256" key="6">
    <source>
        <dbReference type="ARBA" id="ARBA00022771"/>
    </source>
</evidence>
<keyword evidence="4" id="KW-0479">Metal-binding</keyword>
<dbReference type="GO" id="GO:0061630">
    <property type="term" value="F:ubiquitin protein ligase activity"/>
    <property type="evidence" value="ECO:0007669"/>
    <property type="project" value="UniProtKB-EC"/>
</dbReference>
<dbReference type="PANTHER" id="PTHR11685">
    <property type="entry name" value="RBR FAMILY RING FINGER AND IBR DOMAIN-CONTAINING"/>
    <property type="match status" value="1"/>
</dbReference>
<dbReference type="InterPro" id="IPR002867">
    <property type="entry name" value="IBR_dom"/>
</dbReference>
<sequence>MARPPWMGYSSYVNSSPLPTHSQRPPTPPPSYSPPPYSQPDYPQPAYAQPAYTQPVYAQPAYSQTAYAQPAYAQPAYTQPAYESTHELTYEIEGPPFTCGICLDEKVRSESYIFDCISSHTFCLDCSRESVQGSLDGNSIPKCPGERCKHEISQQEIKQLVPTLLDKYNNLLLKRLFAQGTFLVCKCKHVMAAAYDGQQERCECPKCNYVFCSLCNEDYHYRSTCQELKQYRNIWTEWLRQGRRAYHQATQQKQQQYEKQTKEYMAAQKKHEEDRAAALLAFQTLQKDEQYKAQRARRCPNCNRVVERIEGCDAMTCGQDKYGGNVQSGCGREFRWANARPYAAETANMPNIEQFVAQAPQQAADFRHEFTRCDHCGVNDIVGLRFECLNCPSFDLCSKCEHNGIGHDQRHVFRIWRNNTDNGLQRR</sequence>
<evidence type="ECO:0000256" key="9">
    <source>
        <dbReference type="PROSITE-ProRule" id="PRU00228"/>
    </source>
</evidence>
<dbReference type="SMART" id="SM00647">
    <property type="entry name" value="IBR"/>
    <property type="match status" value="1"/>
</dbReference>
<evidence type="ECO:0000313" key="14">
    <source>
        <dbReference type="Proteomes" id="UP000250266"/>
    </source>
</evidence>
<gene>
    <name evidence="13" type="ORF">K432DRAFT_395346</name>
</gene>
<keyword evidence="8" id="KW-0862">Zinc</keyword>
<dbReference type="Pfam" id="PF00569">
    <property type="entry name" value="ZZ"/>
    <property type="match status" value="1"/>
</dbReference>
<dbReference type="Proteomes" id="UP000250266">
    <property type="component" value="Unassembled WGS sequence"/>
</dbReference>
<dbReference type="GO" id="GO:0008270">
    <property type="term" value="F:zinc ion binding"/>
    <property type="evidence" value="ECO:0007669"/>
    <property type="project" value="UniProtKB-KW"/>
</dbReference>
<dbReference type="CDD" id="cd20335">
    <property type="entry name" value="BRcat_RBR"/>
    <property type="match status" value="1"/>
</dbReference>
<dbReference type="Gene3D" id="1.20.120.1750">
    <property type="match status" value="1"/>
</dbReference>
<dbReference type="Pfam" id="PF01485">
    <property type="entry name" value="IBR"/>
    <property type="match status" value="1"/>
</dbReference>
<evidence type="ECO:0000313" key="13">
    <source>
        <dbReference type="EMBL" id="OCK77743.1"/>
    </source>
</evidence>
<dbReference type="SMART" id="SM00291">
    <property type="entry name" value="ZnF_ZZ"/>
    <property type="match status" value="1"/>
</dbReference>
<dbReference type="EC" id="2.3.2.31" evidence="2"/>
<feature type="compositionally biased region" description="Pro residues" evidence="10">
    <location>
        <begin position="25"/>
        <end position="38"/>
    </location>
</feature>
<name>A0A8E2E5U6_9PEZI</name>
<dbReference type="InterPro" id="IPR013083">
    <property type="entry name" value="Znf_RING/FYVE/PHD"/>
</dbReference>
<dbReference type="InterPro" id="IPR031127">
    <property type="entry name" value="E3_UB_ligase_RBR"/>
</dbReference>
<dbReference type="InterPro" id="IPR043145">
    <property type="entry name" value="Znf_ZZ_sf"/>
</dbReference>
<feature type="region of interest" description="Disordered" evidence="10">
    <location>
        <begin position="1"/>
        <end position="45"/>
    </location>
</feature>
<evidence type="ECO:0000256" key="2">
    <source>
        <dbReference type="ARBA" id="ARBA00012251"/>
    </source>
</evidence>
<dbReference type="OrthoDB" id="1431934at2759"/>
<evidence type="ECO:0000259" key="11">
    <source>
        <dbReference type="PROSITE" id="PS50135"/>
    </source>
</evidence>
<evidence type="ECO:0000256" key="1">
    <source>
        <dbReference type="ARBA" id="ARBA00001798"/>
    </source>
</evidence>
<proteinExistence type="predicted"/>
<protein>
    <recommendedName>
        <fullName evidence="2">RBR-type E3 ubiquitin transferase</fullName>
        <ecNumber evidence="2">2.3.2.31</ecNumber>
    </recommendedName>
</protein>
<dbReference type="InterPro" id="IPR044066">
    <property type="entry name" value="TRIAD_supradom"/>
</dbReference>
<dbReference type="AlphaFoldDB" id="A0A8E2E5U6"/>
<accession>A0A8E2E5U6</accession>
<evidence type="ECO:0000256" key="3">
    <source>
        <dbReference type="ARBA" id="ARBA00022679"/>
    </source>
</evidence>
<dbReference type="GO" id="GO:0016567">
    <property type="term" value="P:protein ubiquitination"/>
    <property type="evidence" value="ECO:0007669"/>
    <property type="project" value="InterPro"/>
</dbReference>
<comment type="catalytic activity">
    <reaction evidence="1">
        <text>[E2 ubiquitin-conjugating enzyme]-S-ubiquitinyl-L-cysteine + [acceptor protein]-L-lysine = [E2 ubiquitin-conjugating enzyme]-L-cysteine + [acceptor protein]-N(6)-ubiquitinyl-L-lysine.</text>
        <dbReference type="EC" id="2.3.2.31"/>
    </reaction>
</comment>
<organism evidence="13 14">
    <name type="scientific">Lepidopterella palustris CBS 459.81</name>
    <dbReference type="NCBI Taxonomy" id="1314670"/>
    <lineage>
        <taxon>Eukaryota</taxon>
        <taxon>Fungi</taxon>
        <taxon>Dikarya</taxon>
        <taxon>Ascomycota</taxon>
        <taxon>Pezizomycotina</taxon>
        <taxon>Dothideomycetes</taxon>
        <taxon>Pleosporomycetidae</taxon>
        <taxon>Mytilinidiales</taxon>
        <taxon>Argynnaceae</taxon>
        <taxon>Lepidopterella</taxon>
    </lineage>
</organism>
<keyword evidence="5" id="KW-0677">Repeat</keyword>
<reference evidence="13 14" key="1">
    <citation type="journal article" date="2016" name="Nat. Commun.">
        <title>Ectomycorrhizal ecology is imprinted in the genome of the dominant symbiotic fungus Cenococcum geophilum.</title>
        <authorList>
            <consortium name="DOE Joint Genome Institute"/>
            <person name="Peter M."/>
            <person name="Kohler A."/>
            <person name="Ohm R.A."/>
            <person name="Kuo A."/>
            <person name="Krutzmann J."/>
            <person name="Morin E."/>
            <person name="Arend M."/>
            <person name="Barry K.W."/>
            <person name="Binder M."/>
            <person name="Choi C."/>
            <person name="Clum A."/>
            <person name="Copeland A."/>
            <person name="Grisel N."/>
            <person name="Haridas S."/>
            <person name="Kipfer T."/>
            <person name="LaButti K."/>
            <person name="Lindquist E."/>
            <person name="Lipzen A."/>
            <person name="Maire R."/>
            <person name="Meier B."/>
            <person name="Mihaltcheva S."/>
            <person name="Molinier V."/>
            <person name="Murat C."/>
            <person name="Poggeler S."/>
            <person name="Quandt C.A."/>
            <person name="Sperisen C."/>
            <person name="Tritt A."/>
            <person name="Tisserant E."/>
            <person name="Crous P.W."/>
            <person name="Henrissat B."/>
            <person name="Nehls U."/>
            <person name="Egli S."/>
            <person name="Spatafora J.W."/>
            <person name="Grigoriev I.V."/>
            <person name="Martin F.M."/>
        </authorList>
    </citation>
    <scope>NUCLEOTIDE SEQUENCE [LARGE SCALE GENOMIC DNA]</scope>
    <source>
        <strain evidence="13 14">CBS 459.81</strain>
    </source>
</reference>
<evidence type="ECO:0000259" key="12">
    <source>
        <dbReference type="PROSITE" id="PS51873"/>
    </source>
</evidence>
<evidence type="ECO:0000256" key="10">
    <source>
        <dbReference type="SAM" id="MobiDB-lite"/>
    </source>
</evidence>
<dbReference type="PROSITE" id="PS51873">
    <property type="entry name" value="TRIAD"/>
    <property type="match status" value="1"/>
</dbReference>
<evidence type="ECO:0000256" key="7">
    <source>
        <dbReference type="ARBA" id="ARBA00022786"/>
    </source>
</evidence>
<keyword evidence="7" id="KW-0833">Ubl conjugation pathway</keyword>
<keyword evidence="6 9" id="KW-0863">Zinc-finger</keyword>
<feature type="compositionally biased region" description="Polar residues" evidence="10">
    <location>
        <begin position="11"/>
        <end position="24"/>
    </location>
</feature>
<dbReference type="SUPFAM" id="SSF57850">
    <property type="entry name" value="RING/U-box"/>
    <property type="match status" value="3"/>
</dbReference>
<feature type="domain" description="ZZ-type" evidence="11">
    <location>
        <begin position="368"/>
        <end position="421"/>
    </location>
</feature>